<dbReference type="PANTHER" id="PTHR34822:SF1">
    <property type="entry name" value="GRPB FAMILY PROTEIN"/>
    <property type="match status" value="1"/>
</dbReference>
<keyword evidence="3" id="KW-1185">Reference proteome</keyword>
<dbReference type="RefSeq" id="WP_344454835.1">
    <property type="nucleotide sequence ID" value="NZ_BAAATZ010000029.1"/>
</dbReference>
<dbReference type="Proteomes" id="UP001501842">
    <property type="component" value="Unassembled WGS sequence"/>
</dbReference>
<evidence type="ECO:0000313" key="3">
    <source>
        <dbReference type="Proteomes" id="UP001501842"/>
    </source>
</evidence>
<feature type="region of interest" description="Disordered" evidence="1">
    <location>
        <begin position="1"/>
        <end position="34"/>
    </location>
</feature>
<protein>
    <recommendedName>
        <fullName evidence="4">GrpB family protein</fullName>
    </recommendedName>
</protein>
<organism evidence="2 3">
    <name type="scientific">Actinocorallia aurantiaca</name>
    <dbReference type="NCBI Taxonomy" id="46204"/>
    <lineage>
        <taxon>Bacteria</taxon>
        <taxon>Bacillati</taxon>
        <taxon>Actinomycetota</taxon>
        <taxon>Actinomycetes</taxon>
        <taxon>Streptosporangiales</taxon>
        <taxon>Thermomonosporaceae</taxon>
        <taxon>Actinocorallia</taxon>
    </lineage>
</organism>
<reference evidence="2 3" key="1">
    <citation type="journal article" date="2019" name="Int. J. Syst. Evol. Microbiol.">
        <title>The Global Catalogue of Microorganisms (GCM) 10K type strain sequencing project: providing services to taxonomists for standard genome sequencing and annotation.</title>
        <authorList>
            <consortium name="The Broad Institute Genomics Platform"/>
            <consortium name="The Broad Institute Genome Sequencing Center for Infectious Disease"/>
            <person name="Wu L."/>
            <person name="Ma J."/>
        </authorList>
    </citation>
    <scope>NUCLEOTIDE SEQUENCE [LARGE SCALE GENOMIC DNA]</scope>
    <source>
        <strain evidence="2 3">JCM 8201</strain>
    </source>
</reference>
<dbReference type="EMBL" id="BAAATZ010000029">
    <property type="protein sequence ID" value="GAA2734584.1"/>
    <property type="molecule type" value="Genomic_DNA"/>
</dbReference>
<dbReference type="SUPFAM" id="SSF81301">
    <property type="entry name" value="Nucleotidyltransferase"/>
    <property type="match status" value="1"/>
</dbReference>
<dbReference type="PANTHER" id="PTHR34822">
    <property type="entry name" value="GRPB DOMAIN PROTEIN (AFU_ORTHOLOGUE AFUA_1G01530)"/>
    <property type="match status" value="1"/>
</dbReference>
<sequence length="202" mass="22048">MTDDTNRAEPPSTSSRPEGLEPGGSSAPGRYGYGVELVPNGEGGEARFRADLAAVAELLGPLAQEIEPIGSRLVPGIEAKPITDLIVQILPEDLPRAEARLAGAGLQEIKLDHPARTMFRRYRPGTTTPDLHVHLATPEAWHSSRERAFYRLLQSRPTVAAAYSAVKRLALELSDGDPKRYGDLKSRFIEWALEVTEERGDA</sequence>
<dbReference type="Pfam" id="PF04229">
    <property type="entry name" value="GrpB"/>
    <property type="match status" value="1"/>
</dbReference>
<evidence type="ECO:0008006" key="4">
    <source>
        <dbReference type="Google" id="ProtNLM"/>
    </source>
</evidence>
<gene>
    <name evidence="2" type="ORF">GCM10010439_57310</name>
</gene>
<dbReference type="InterPro" id="IPR007344">
    <property type="entry name" value="GrpB/CoaE"/>
</dbReference>
<dbReference type="Gene3D" id="3.30.460.10">
    <property type="entry name" value="Beta Polymerase, domain 2"/>
    <property type="match status" value="1"/>
</dbReference>
<name>A0ABN3UKI1_9ACTN</name>
<accession>A0ABN3UKI1</accession>
<evidence type="ECO:0000313" key="2">
    <source>
        <dbReference type="EMBL" id="GAA2734584.1"/>
    </source>
</evidence>
<dbReference type="InterPro" id="IPR043519">
    <property type="entry name" value="NT_sf"/>
</dbReference>
<comment type="caution">
    <text evidence="2">The sequence shown here is derived from an EMBL/GenBank/DDBJ whole genome shotgun (WGS) entry which is preliminary data.</text>
</comment>
<proteinExistence type="predicted"/>
<evidence type="ECO:0000256" key="1">
    <source>
        <dbReference type="SAM" id="MobiDB-lite"/>
    </source>
</evidence>